<comment type="caution">
    <text evidence="18">The sequence shown here is derived from an EMBL/GenBank/DDBJ whole genome shotgun (WGS) entry which is preliminary data.</text>
</comment>
<dbReference type="PROSITE" id="PS51194">
    <property type="entry name" value="HELICASE_CTER"/>
    <property type="match status" value="1"/>
</dbReference>
<evidence type="ECO:0000259" key="16">
    <source>
        <dbReference type="PROSITE" id="PS51192"/>
    </source>
</evidence>
<dbReference type="InterPro" id="IPR012340">
    <property type="entry name" value="NA-bd_OB-fold"/>
</dbReference>
<dbReference type="Gene3D" id="3.40.50.300">
    <property type="entry name" value="P-loop containing nucleotide triphosphate hydrolases"/>
    <property type="match status" value="2"/>
</dbReference>
<dbReference type="NCBIfam" id="TIGR00643">
    <property type="entry name" value="recG"/>
    <property type="match status" value="1"/>
</dbReference>
<dbReference type="GO" id="GO:0006310">
    <property type="term" value="P:DNA recombination"/>
    <property type="evidence" value="ECO:0007669"/>
    <property type="project" value="UniProtKB-UniRule"/>
</dbReference>
<dbReference type="InterPro" id="IPR027417">
    <property type="entry name" value="P-loop_NTPase"/>
</dbReference>
<keyword evidence="6 15" id="KW-0347">Helicase</keyword>
<keyword evidence="8" id="KW-0238">DNA-binding</keyword>
<dbReference type="InterPro" id="IPR045562">
    <property type="entry name" value="RecG_dom3_C"/>
</dbReference>
<dbReference type="GO" id="GO:0003677">
    <property type="term" value="F:DNA binding"/>
    <property type="evidence" value="ECO:0007669"/>
    <property type="project" value="UniProtKB-KW"/>
</dbReference>
<organism evidence="18 19">
    <name type="scientific">Litorilinea aerophila</name>
    <dbReference type="NCBI Taxonomy" id="1204385"/>
    <lineage>
        <taxon>Bacteria</taxon>
        <taxon>Bacillati</taxon>
        <taxon>Chloroflexota</taxon>
        <taxon>Caldilineae</taxon>
        <taxon>Caldilineales</taxon>
        <taxon>Caldilineaceae</taxon>
        <taxon>Litorilinea</taxon>
    </lineage>
</organism>
<evidence type="ECO:0000256" key="7">
    <source>
        <dbReference type="ARBA" id="ARBA00022840"/>
    </source>
</evidence>
<feature type="domain" description="Helicase C-terminal" evidence="17">
    <location>
        <begin position="600"/>
        <end position="766"/>
    </location>
</feature>
<comment type="function">
    <text evidence="15">Plays a critical role in recombination and DNA repair. Helps process Holliday junction intermediates to mature products by catalyzing branch migration. Has replication fork regression activity, unwinds stalled or blocked replication forks to make a HJ that can be resolved. Has a DNA unwinding activity characteristic of a DNA helicase with 3'-5' polarity.</text>
</comment>
<dbReference type="Proteomes" id="UP000317371">
    <property type="component" value="Unassembled WGS sequence"/>
</dbReference>
<accession>A0A540VL70</accession>
<dbReference type="GO" id="GO:0006281">
    <property type="term" value="P:DNA repair"/>
    <property type="evidence" value="ECO:0007669"/>
    <property type="project" value="UniProtKB-UniRule"/>
</dbReference>
<dbReference type="PANTHER" id="PTHR47964">
    <property type="entry name" value="ATP-DEPENDENT DNA HELICASE HOMOLOG RECG, CHLOROPLASTIC"/>
    <property type="match status" value="1"/>
</dbReference>
<dbReference type="NCBIfam" id="NF008165">
    <property type="entry name" value="PRK10917.1-3"/>
    <property type="match status" value="1"/>
</dbReference>
<comment type="catalytic activity">
    <reaction evidence="14 15">
        <text>ATP + H2O = ADP + phosphate + H(+)</text>
        <dbReference type="Rhea" id="RHEA:13065"/>
        <dbReference type="ChEBI" id="CHEBI:15377"/>
        <dbReference type="ChEBI" id="CHEBI:15378"/>
        <dbReference type="ChEBI" id="CHEBI:30616"/>
        <dbReference type="ChEBI" id="CHEBI:43474"/>
        <dbReference type="ChEBI" id="CHEBI:456216"/>
        <dbReference type="EC" id="5.6.2.4"/>
    </reaction>
</comment>
<keyword evidence="5 15" id="KW-0378">Hydrolase</keyword>
<keyword evidence="3 15" id="KW-0547">Nucleotide-binding</keyword>
<evidence type="ECO:0000259" key="17">
    <source>
        <dbReference type="PROSITE" id="PS51194"/>
    </source>
</evidence>
<dbReference type="OrthoDB" id="9804325at2"/>
<dbReference type="GO" id="GO:0005524">
    <property type="term" value="F:ATP binding"/>
    <property type="evidence" value="ECO:0007669"/>
    <property type="project" value="UniProtKB-KW"/>
</dbReference>
<evidence type="ECO:0000256" key="13">
    <source>
        <dbReference type="ARBA" id="ARBA00034808"/>
    </source>
</evidence>
<dbReference type="AlphaFoldDB" id="A0A540VL70"/>
<dbReference type="CDD" id="cd04488">
    <property type="entry name" value="RecG_wedge_OBF"/>
    <property type="match status" value="1"/>
</dbReference>
<evidence type="ECO:0000256" key="14">
    <source>
        <dbReference type="ARBA" id="ARBA00048988"/>
    </source>
</evidence>
<dbReference type="SMART" id="SM00490">
    <property type="entry name" value="HELICc"/>
    <property type="match status" value="1"/>
</dbReference>
<keyword evidence="7 15" id="KW-0067">ATP-binding</keyword>
<dbReference type="GO" id="GO:0043138">
    <property type="term" value="F:3'-5' DNA helicase activity"/>
    <property type="evidence" value="ECO:0007669"/>
    <property type="project" value="UniProtKB-EC"/>
</dbReference>
<comment type="catalytic activity">
    <reaction evidence="12 15">
        <text>Couples ATP hydrolysis with the unwinding of duplex DNA by translocating in the 3'-5' direction.</text>
        <dbReference type="EC" id="5.6.2.4"/>
    </reaction>
</comment>
<dbReference type="SUPFAM" id="SSF52540">
    <property type="entry name" value="P-loop containing nucleoside triphosphate hydrolases"/>
    <property type="match status" value="2"/>
</dbReference>
<feature type="domain" description="Helicase ATP-binding" evidence="16">
    <location>
        <begin position="410"/>
        <end position="581"/>
    </location>
</feature>
<dbReference type="InterPro" id="IPR047112">
    <property type="entry name" value="RecG/Mfd"/>
</dbReference>
<dbReference type="Pfam" id="PF00270">
    <property type="entry name" value="DEAD"/>
    <property type="match status" value="1"/>
</dbReference>
<name>A0A540VL70_9CHLR</name>
<dbReference type="Pfam" id="PF00271">
    <property type="entry name" value="Helicase_C"/>
    <property type="match status" value="1"/>
</dbReference>
<dbReference type="CDD" id="cd18811">
    <property type="entry name" value="SF2_C_RecG"/>
    <property type="match status" value="1"/>
</dbReference>
<protein>
    <recommendedName>
        <fullName evidence="2 15">ATP-dependent DNA helicase RecG</fullName>
        <ecNumber evidence="13 15">5.6.2.4</ecNumber>
    </recommendedName>
</protein>
<dbReference type="InterPro" id="IPR014001">
    <property type="entry name" value="Helicase_ATP-bd"/>
</dbReference>
<dbReference type="InterPro" id="IPR004609">
    <property type="entry name" value="ATP-dep_DNA_helicase_RecG"/>
</dbReference>
<evidence type="ECO:0000256" key="1">
    <source>
        <dbReference type="ARBA" id="ARBA00007504"/>
    </source>
</evidence>
<comment type="similarity">
    <text evidence="1 15">Belongs to the helicase family. RecG subfamily.</text>
</comment>
<evidence type="ECO:0000256" key="11">
    <source>
        <dbReference type="ARBA" id="ARBA00023235"/>
    </source>
</evidence>
<evidence type="ECO:0000256" key="6">
    <source>
        <dbReference type="ARBA" id="ARBA00022806"/>
    </source>
</evidence>
<evidence type="ECO:0000256" key="10">
    <source>
        <dbReference type="ARBA" id="ARBA00023204"/>
    </source>
</evidence>
<keyword evidence="9 15" id="KW-0233">DNA recombination</keyword>
<sequence>MLRVLELEEKQGWRNRAVIGGLAAMGERWADDARQEGADTRVVEMVLLLMVNYEEADQENRPDILEAMRQALGGLFADLDELLAQTGIRLGDGATPAGQPDEGEVAAPPEEAAVAAVPPPEPTHVAEARIRQQQARRDPAQLEASPQILAGVGSATAEQLARLGIHRVMDLLWHLPTRHEDYSTLRPIAQLEPNETVTIIANLWDIRERKVSMNRHLVEGILADASGTIRATWWNRFVRKQLQVGSTMRFSGKVGLFLGQKTLENPVFEDVDEEMVATGRLAPVYRLTEGLSNKRLRNIIKTALDDYADLLADPLPQSIRDEYDLLDLPTALRQVHFPDSPEQLQQALRRLAFEELFYLQLGVAQRRYALRQATALPMPVDPLLLRRFTEGLPFALTGAQRRVIDEIGADMARAVPMTRLVQGDVGSGKTVVAAAAMAIAAAHGAQSALLAPTQILAEQHHRSLSNLLAHATRPDGSPIRVALLTGRVTGAEREAIVAGLREPDNPDAIDVVVGTTALIQEAVEFHNLGFVVVDEQHRFGVEQRGALRNKGSQPHLLVMSATPIPRSLALTLYGDLDVSVLDEMPPGRTPVKTKRFYPRERERLYSFIRRQVQEGRQAYIVYPLVEESEKLEAGAATAEYERLRTEIFPDLRLALLHGRMSGAEKDEVMAAFAAGEYDILVSTTVIEVGIDVPNASIILIEDAERFGLAQLHQLRGRVGRGQHQSYCALISRVPAGSEAEERLRALEEIDNGFELAEKDLELRGPGDFLGTRQSGLPPLRVAQLSDMATLSAAREAAQALIRRDPELADHPQLAQQVQRFWRGHGDVS</sequence>
<dbReference type="PROSITE" id="PS51192">
    <property type="entry name" value="HELICASE_ATP_BIND_1"/>
    <property type="match status" value="1"/>
</dbReference>
<dbReference type="Pfam" id="PF17191">
    <property type="entry name" value="RecG_wedge"/>
    <property type="match status" value="1"/>
</dbReference>
<reference evidence="18 19" key="1">
    <citation type="submission" date="2019-06" db="EMBL/GenBank/DDBJ databases">
        <title>Genome sequence of Litorilinea aerophila BAA-2444.</title>
        <authorList>
            <person name="Maclea K.S."/>
            <person name="Maurais E.G."/>
            <person name="Iannazzi L.C."/>
        </authorList>
    </citation>
    <scope>NUCLEOTIDE SEQUENCE [LARGE SCALE GENOMIC DNA]</scope>
    <source>
        <strain evidence="18 19">ATCC BAA-2444</strain>
    </source>
</reference>
<evidence type="ECO:0000256" key="8">
    <source>
        <dbReference type="ARBA" id="ARBA00023125"/>
    </source>
</evidence>
<dbReference type="InterPro" id="IPR011545">
    <property type="entry name" value="DEAD/DEAH_box_helicase_dom"/>
</dbReference>
<dbReference type="SMART" id="SM00487">
    <property type="entry name" value="DEXDc"/>
    <property type="match status" value="1"/>
</dbReference>
<evidence type="ECO:0000256" key="15">
    <source>
        <dbReference type="RuleBase" id="RU363016"/>
    </source>
</evidence>
<dbReference type="GO" id="GO:0016887">
    <property type="term" value="F:ATP hydrolysis activity"/>
    <property type="evidence" value="ECO:0007669"/>
    <property type="project" value="RHEA"/>
</dbReference>
<dbReference type="EC" id="5.6.2.4" evidence="13 15"/>
<dbReference type="EMBL" id="VIGC01000003">
    <property type="protein sequence ID" value="TQE97510.1"/>
    <property type="molecule type" value="Genomic_DNA"/>
</dbReference>
<evidence type="ECO:0000256" key="3">
    <source>
        <dbReference type="ARBA" id="ARBA00022741"/>
    </source>
</evidence>
<dbReference type="Pfam" id="PF19833">
    <property type="entry name" value="RecG_dom3_C"/>
    <property type="match status" value="1"/>
</dbReference>
<evidence type="ECO:0000256" key="4">
    <source>
        <dbReference type="ARBA" id="ARBA00022763"/>
    </source>
</evidence>
<gene>
    <name evidence="18" type="primary">recG</name>
    <name evidence="18" type="ORF">FKZ61_03220</name>
</gene>
<dbReference type="InterPro" id="IPR001650">
    <property type="entry name" value="Helicase_C-like"/>
</dbReference>
<dbReference type="Gene3D" id="2.40.50.140">
    <property type="entry name" value="Nucleic acid-binding proteins"/>
    <property type="match status" value="1"/>
</dbReference>
<dbReference type="FunCoup" id="A0A540VL70">
    <property type="interactions" value="414"/>
</dbReference>
<evidence type="ECO:0000256" key="9">
    <source>
        <dbReference type="ARBA" id="ARBA00023172"/>
    </source>
</evidence>
<evidence type="ECO:0000256" key="2">
    <source>
        <dbReference type="ARBA" id="ARBA00017846"/>
    </source>
</evidence>
<evidence type="ECO:0000256" key="12">
    <source>
        <dbReference type="ARBA" id="ARBA00034617"/>
    </source>
</evidence>
<dbReference type="CDD" id="cd17992">
    <property type="entry name" value="DEXHc_RecG"/>
    <property type="match status" value="1"/>
</dbReference>
<dbReference type="InParanoid" id="A0A540VL70"/>
<dbReference type="InterPro" id="IPR033454">
    <property type="entry name" value="RecG_wedge"/>
</dbReference>
<evidence type="ECO:0000313" key="18">
    <source>
        <dbReference type="EMBL" id="TQE97510.1"/>
    </source>
</evidence>
<proteinExistence type="inferred from homology"/>
<keyword evidence="4 15" id="KW-0227">DNA damage</keyword>
<keyword evidence="19" id="KW-1185">Reference proteome</keyword>
<keyword evidence="11" id="KW-0413">Isomerase</keyword>
<evidence type="ECO:0000256" key="5">
    <source>
        <dbReference type="ARBA" id="ARBA00022801"/>
    </source>
</evidence>
<dbReference type="NCBIfam" id="NF008168">
    <property type="entry name" value="PRK10917.2-2"/>
    <property type="match status" value="1"/>
</dbReference>
<dbReference type="PANTHER" id="PTHR47964:SF1">
    <property type="entry name" value="ATP-DEPENDENT DNA HELICASE HOMOLOG RECG, CHLOROPLASTIC"/>
    <property type="match status" value="1"/>
</dbReference>
<keyword evidence="10 15" id="KW-0234">DNA repair</keyword>
<dbReference type="SUPFAM" id="SSF50249">
    <property type="entry name" value="Nucleic acid-binding proteins"/>
    <property type="match status" value="1"/>
</dbReference>
<evidence type="ECO:0000313" key="19">
    <source>
        <dbReference type="Proteomes" id="UP000317371"/>
    </source>
</evidence>